<reference evidence="9" key="2">
    <citation type="submission" date="2025-08" db="UniProtKB">
        <authorList>
            <consortium name="RefSeq"/>
        </authorList>
    </citation>
    <scope>IDENTIFICATION</scope>
    <source>
        <tissue evidence="9">Leaf</tissue>
    </source>
</reference>
<dbReference type="PANTHER" id="PTHR33347:SF1">
    <property type="entry name" value="PROTEIN SOB FIVE-LIKE 5"/>
    <property type="match status" value="1"/>
</dbReference>
<reference evidence="8" key="1">
    <citation type="journal article" date="2013" name="Genome Biol.">
        <title>Reference genomes and transcriptomes of Nicotiana sylvestris and Nicotiana tomentosiformis.</title>
        <authorList>
            <person name="Sierro N."/>
            <person name="Battey J.N."/>
            <person name="Ouadi S."/>
            <person name="Bovet L."/>
            <person name="Goepfert S."/>
            <person name="Bakaher N."/>
            <person name="Peitsch M.C."/>
            <person name="Ivanov N.V."/>
        </authorList>
    </citation>
    <scope>NUCLEOTIDE SEQUENCE [LARGE SCALE GENOMIC DNA]</scope>
</reference>
<keyword evidence="8" id="KW-1185">Reference proteome</keyword>
<evidence type="ECO:0000256" key="3">
    <source>
        <dbReference type="ARBA" id="ARBA00022712"/>
    </source>
</evidence>
<dbReference type="GeneID" id="104229949"/>
<proteinExistence type="inferred from homology"/>
<evidence type="ECO:0000256" key="7">
    <source>
        <dbReference type="SAM" id="MobiDB-lite"/>
    </source>
</evidence>
<feature type="region of interest" description="Disordered" evidence="7">
    <location>
        <begin position="46"/>
        <end position="122"/>
    </location>
</feature>
<dbReference type="eggNOG" id="ENOG502S0VS">
    <property type="taxonomic scope" value="Eukaryota"/>
</dbReference>
<sequence>MDYGIFSDSECSSGCESGWTLYLENSVLPPINSCNTNKFSSFCEAEKSVKTEQEEEEEDLSMVSDASSGPPHFNEEDQDYGHNNNDFFFHAPINGTLPKNNPKRQKSKEKKQQTSALDDTASSPFFDFSNNNFTITNDTASVDNVLDFSQGYSTTHFQRRSAYAYQEQYDFFQSSLLPGNQLQENQSCVRAVKTVSCRNTGGLKAKGGDISSYQF</sequence>
<evidence type="ECO:0000256" key="2">
    <source>
        <dbReference type="ARBA" id="ARBA00022490"/>
    </source>
</evidence>
<evidence type="ECO:0000256" key="1">
    <source>
        <dbReference type="ARBA" id="ARBA00004496"/>
    </source>
</evidence>
<dbReference type="GO" id="GO:0005737">
    <property type="term" value="C:cytoplasm"/>
    <property type="evidence" value="ECO:0007669"/>
    <property type="project" value="UniProtKB-SubCell"/>
</dbReference>
<dbReference type="Proteomes" id="UP000189701">
    <property type="component" value="Unplaced"/>
</dbReference>
<keyword evidence="4" id="KW-0932">Cytokinin signaling pathway</keyword>
<keyword evidence="3" id="KW-0203">Cytokinin biosynthesis</keyword>
<dbReference type="AlphaFoldDB" id="A0A1U7WM03"/>
<evidence type="ECO:0000256" key="4">
    <source>
        <dbReference type="ARBA" id="ARBA00022864"/>
    </source>
</evidence>
<keyword evidence="5" id="KW-0539">Nucleus</keyword>
<dbReference type="PANTHER" id="PTHR33347">
    <property type="entry name" value="OSJNBA0091C07.3 PROTEIN"/>
    <property type="match status" value="1"/>
</dbReference>
<dbReference type="GO" id="GO:0009691">
    <property type="term" value="P:cytokinin biosynthetic process"/>
    <property type="evidence" value="ECO:0007669"/>
    <property type="project" value="UniProtKB-KW"/>
</dbReference>
<dbReference type="KEGG" id="nsy:104229949"/>
<dbReference type="InterPro" id="IPR044670">
    <property type="entry name" value="SOFL"/>
</dbReference>
<organism evidence="8 9">
    <name type="scientific">Nicotiana sylvestris</name>
    <name type="common">Wood tobacco</name>
    <name type="synonym">South American tobacco</name>
    <dbReference type="NCBI Taxonomy" id="4096"/>
    <lineage>
        <taxon>Eukaryota</taxon>
        <taxon>Viridiplantae</taxon>
        <taxon>Streptophyta</taxon>
        <taxon>Embryophyta</taxon>
        <taxon>Tracheophyta</taxon>
        <taxon>Spermatophyta</taxon>
        <taxon>Magnoliopsida</taxon>
        <taxon>eudicotyledons</taxon>
        <taxon>Gunneridae</taxon>
        <taxon>Pentapetalae</taxon>
        <taxon>asterids</taxon>
        <taxon>lamiids</taxon>
        <taxon>Solanales</taxon>
        <taxon>Solanaceae</taxon>
        <taxon>Nicotianoideae</taxon>
        <taxon>Nicotianeae</taxon>
        <taxon>Nicotiana</taxon>
    </lineage>
</organism>
<dbReference type="STRING" id="4096.A0A1U7WM03"/>
<protein>
    <submittedName>
        <fullName evidence="9">Uncharacterized protein LOC104229949 isoform X1</fullName>
    </submittedName>
</protein>
<keyword evidence="2" id="KW-0963">Cytoplasm</keyword>
<accession>A0A1U7WM03</accession>
<comment type="subcellular location">
    <subcellularLocation>
        <location evidence="1">Cytoplasm</location>
    </subcellularLocation>
</comment>
<evidence type="ECO:0000313" key="9">
    <source>
        <dbReference type="RefSeq" id="XP_009780987.1"/>
    </source>
</evidence>
<gene>
    <name evidence="9" type="primary">LOC104229949</name>
</gene>
<evidence type="ECO:0000256" key="6">
    <source>
        <dbReference type="ARBA" id="ARBA00024199"/>
    </source>
</evidence>
<evidence type="ECO:0000313" key="8">
    <source>
        <dbReference type="Proteomes" id="UP000189701"/>
    </source>
</evidence>
<dbReference type="GO" id="GO:0009736">
    <property type="term" value="P:cytokinin-activated signaling pathway"/>
    <property type="evidence" value="ECO:0007669"/>
    <property type="project" value="UniProtKB-KW"/>
</dbReference>
<name>A0A1U7WM03_NICSY</name>
<comment type="similarity">
    <text evidence="6">Belongs to the SOFL plant protein family.</text>
</comment>
<dbReference type="RefSeq" id="XP_009780987.1">
    <property type="nucleotide sequence ID" value="XM_009782685.1"/>
</dbReference>
<evidence type="ECO:0000256" key="5">
    <source>
        <dbReference type="ARBA" id="ARBA00023242"/>
    </source>
</evidence>